<dbReference type="OrthoDB" id="3458546at2"/>
<proteinExistence type="predicted"/>
<sequence>MAGLDSLDPQASTWDLIAVQLRILRVQHGWTCEQVARTANVSRSHVSNWEAGRRRPRRPELVALDEAWNTGALLATLHDYATDGHDHTRLGAYLDHEGKAETIEGFNSDLVFGLFQTEDYMRALFQAGGVVEDVEAEVTKRLARQEILTRPHPPKLWMVLAQPALWWQVGGSEVMRAQLAHLLEISQRPNVSLRVLPVSAGWSSIPGSLSIMNSRDAEIAYLEAGRMGRLYDRRPEVQEARARLNEINARAFSESQSYALIEHTMGLVK</sequence>
<dbReference type="CDD" id="cd00093">
    <property type="entry name" value="HTH_XRE"/>
    <property type="match status" value="1"/>
</dbReference>
<dbReference type="EMBL" id="RFFG01000023">
    <property type="protein sequence ID" value="RMI43786.1"/>
    <property type="molecule type" value="Genomic_DNA"/>
</dbReference>
<reference evidence="2 3" key="1">
    <citation type="submission" date="2018-10" db="EMBL/GenBank/DDBJ databases">
        <title>Isolation from soil.</title>
        <authorList>
            <person name="Hu J."/>
        </authorList>
    </citation>
    <scope>NUCLEOTIDE SEQUENCE [LARGE SCALE GENOMIC DNA]</scope>
    <source>
        <strain evidence="2 3">NEAU-Ht49</strain>
    </source>
</reference>
<dbReference type="Gene3D" id="1.10.260.40">
    <property type="entry name" value="lambda repressor-like DNA-binding domains"/>
    <property type="match status" value="1"/>
</dbReference>
<feature type="domain" description="HTH cro/C1-type" evidence="1">
    <location>
        <begin position="21"/>
        <end position="74"/>
    </location>
</feature>
<dbReference type="PROSITE" id="PS50943">
    <property type="entry name" value="HTH_CROC1"/>
    <property type="match status" value="1"/>
</dbReference>
<protein>
    <submittedName>
        <fullName evidence="2">XRE family transcriptional regulator</fullName>
    </submittedName>
</protein>
<evidence type="ECO:0000259" key="1">
    <source>
        <dbReference type="PROSITE" id="PS50943"/>
    </source>
</evidence>
<dbReference type="SUPFAM" id="SSF47413">
    <property type="entry name" value="lambda repressor-like DNA-binding domains"/>
    <property type="match status" value="1"/>
</dbReference>
<keyword evidence="3" id="KW-1185">Reference proteome</keyword>
<gene>
    <name evidence="2" type="ORF">EBO15_15050</name>
</gene>
<name>A0A3M2M2J7_9ACTN</name>
<dbReference type="InterPro" id="IPR010982">
    <property type="entry name" value="Lambda_DNA-bd_dom_sf"/>
</dbReference>
<evidence type="ECO:0000313" key="2">
    <source>
        <dbReference type="EMBL" id="RMI43786.1"/>
    </source>
</evidence>
<dbReference type="AlphaFoldDB" id="A0A3M2M2J7"/>
<dbReference type="GO" id="GO:0003677">
    <property type="term" value="F:DNA binding"/>
    <property type="evidence" value="ECO:0007669"/>
    <property type="project" value="InterPro"/>
</dbReference>
<dbReference type="Pfam" id="PF13560">
    <property type="entry name" value="HTH_31"/>
    <property type="match status" value="1"/>
</dbReference>
<dbReference type="RefSeq" id="WP_122195009.1">
    <property type="nucleotide sequence ID" value="NZ_JBHSKC010000018.1"/>
</dbReference>
<dbReference type="SMART" id="SM00530">
    <property type="entry name" value="HTH_XRE"/>
    <property type="match status" value="1"/>
</dbReference>
<evidence type="ECO:0000313" key="3">
    <source>
        <dbReference type="Proteomes" id="UP000282674"/>
    </source>
</evidence>
<dbReference type="Proteomes" id="UP000282674">
    <property type="component" value="Unassembled WGS sequence"/>
</dbReference>
<dbReference type="InterPro" id="IPR043917">
    <property type="entry name" value="DUF5753"/>
</dbReference>
<dbReference type="Pfam" id="PF19054">
    <property type="entry name" value="DUF5753"/>
    <property type="match status" value="1"/>
</dbReference>
<accession>A0A3M2M2J7</accession>
<comment type="caution">
    <text evidence="2">The sequence shown here is derived from an EMBL/GenBank/DDBJ whole genome shotgun (WGS) entry which is preliminary data.</text>
</comment>
<organism evidence="2 3">
    <name type="scientific">Actinomadura harenae</name>
    <dbReference type="NCBI Taxonomy" id="2483351"/>
    <lineage>
        <taxon>Bacteria</taxon>
        <taxon>Bacillati</taxon>
        <taxon>Actinomycetota</taxon>
        <taxon>Actinomycetes</taxon>
        <taxon>Streptosporangiales</taxon>
        <taxon>Thermomonosporaceae</taxon>
        <taxon>Actinomadura</taxon>
    </lineage>
</organism>
<dbReference type="InterPro" id="IPR001387">
    <property type="entry name" value="Cro/C1-type_HTH"/>
</dbReference>